<evidence type="ECO:0000256" key="2">
    <source>
        <dbReference type="ARBA" id="ARBA00012071"/>
    </source>
</evidence>
<keyword evidence="7" id="KW-0418">Kinase</keyword>
<evidence type="ECO:0000256" key="5">
    <source>
        <dbReference type="ARBA" id="ARBA00022679"/>
    </source>
</evidence>
<dbReference type="EC" id="2.7.1.130" evidence="2"/>
<keyword evidence="11" id="KW-1185">Reference proteome</keyword>
<gene>
    <name evidence="10" type="ORF">RJ639_039397</name>
</gene>
<keyword evidence="3" id="KW-0444">Lipid biosynthesis</keyword>
<sequence>MVEFIALWLANSGISPLILTRGYGGADEARMLQRHLDGTSAKIGVGADRAATAACFIDRYGHIDGHSVSCFERLCYEHDHDARSHLDSDKIGVAILDDGMQHLSLWRDLEIVMVNGMMPWGNHQLLPLGPLREPLSALSRADIIVVHHADLVSEQNMKLIESTIREVAKSLPIFFTRMTPLYFFKVGTSFKLPLEATHNRIVLCVSAIGFADSFVRRIEKGNLLQMRPLHVDRLDFSDHLLLQTEDIDMIRVILQKLQAKFTAKPIVIVTEKDYDRDPEILGHLEPFEVWVLCSKLQVIAQKSCFGDSFKKTMRRVLEVKYTTTYRHNLSFTT</sequence>
<evidence type="ECO:0000256" key="8">
    <source>
        <dbReference type="ARBA" id="ARBA00022840"/>
    </source>
</evidence>
<dbReference type="PANTHER" id="PTHR42724">
    <property type="entry name" value="TETRAACYLDISACCHARIDE 4'-KINASE"/>
    <property type="match status" value="1"/>
</dbReference>
<proteinExistence type="predicted"/>
<accession>A0AA89B4Y6</accession>
<comment type="pathway">
    <text evidence="1">Glycolipid biosynthesis; lipid IV(A) biosynthesis; lipid IV(A) from (3R)-3-hydroxytetradecanoyl-[acyl-carrier-protein] and UDP-N-acetyl-alpha-D-glucosamine: step 6/6.</text>
</comment>
<dbReference type="AlphaFoldDB" id="A0AA89B4Y6"/>
<dbReference type="EMBL" id="JAVXUP010000435">
    <property type="protein sequence ID" value="KAK3027930.1"/>
    <property type="molecule type" value="Genomic_DNA"/>
</dbReference>
<evidence type="ECO:0000256" key="9">
    <source>
        <dbReference type="ARBA" id="ARBA00023098"/>
    </source>
</evidence>
<keyword evidence="5" id="KW-0808">Transferase</keyword>
<dbReference type="Pfam" id="PF02606">
    <property type="entry name" value="LpxK"/>
    <property type="match status" value="1"/>
</dbReference>
<dbReference type="InterPro" id="IPR003758">
    <property type="entry name" value="LpxK"/>
</dbReference>
<name>A0AA89B4Y6_9ASTE</name>
<evidence type="ECO:0000256" key="7">
    <source>
        <dbReference type="ARBA" id="ARBA00022777"/>
    </source>
</evidence>
<comment type="caution">
    <text evidence="10">The sequence shown here is derived from an EMBL/GenBank/DDBJ whole genome shotgun (WGS) entry which is preliminary data.</text>
</comment>
<evidence type="ECO:0000256" key="1">
    <source>
        <dbReference type="ARBA" id="ARBA00004870"/>
    </source>
</evidence>
<dbReference type="Proteomes" id="UP001188597">
    <property type="component" value="Unassembled WGS sequence"/>
</dbReference>
<evidence type="ECO:0000256" key="6">
    <source>
        <dbReference type="ARBA" id="ARBA00022741"/>
    </source>
</evidence>
<dbReference type="GO" id="GO:0016020">
    <property type="term" value="C:membrane"/>
    <property type="evidence" value="ECO:0007669"/>
    <property type="project" value="GOC"/>
</dbReference>
<reference evidence="10" key="1">
    <citation type="submission" date="2022-12" db="EMBL/GenBank/DDBJ databases">
        <title>Draft genome assemblies for two species of Escallonia (Escalloniales).</title>
        <authorList>
            <person name="Chanderbali A."/>
            <person name="Dervinis C."/>
            <person name="Anghel I."/>
            <person name="Soltis D."/>
            <person name="Soltis P."/>
            <person name="Zapata F."/>
        </authorList>
    </citation>
    <scope>NUCLEOTIDE SEQUENCE</scope>
    <source>
        <strain evidence="10">UCBG64.0493</strain>
        <tissue evidence="10">Leaf</tissue>
    </source>
</reference>
<dbReference type="GO" id="GO:0005524">
    <property type="term" value="F:ATP binding"/>
    <property type="evidence" value="ECO:0007669"/>
    <property type="project" value="UniProtKB-KW"/>
</dbReference>
<keyword evidence="6" id="KW-0547">Nucleotide-binding</keyword>
<protein>
    <recommendedName>
        <fullName evidence="2">tetraacyldisaccharide 4'-kinase</fullName>
        <ecNumber evidence="2">2.7.1.130</ecNumber>
    </recommendedName>
</protein>
<dbReference type="GO" id="GO:0009245">
    <property type="term" value="P:lipid A biosynthetic process"/>
    <property type="evidence" value="ECO:0007669"/>
    <property type="project" value="UniProtKB-KW"/>
</dbReference>
<keyword evidence="8" id="KW-0067">ATP-binding</keyword>
<keyword evidence="4" id="KW-0441">Lipid A biosynthesis</keyword>
<organism evidence="10 11">
    <name type="scientific">Escallonia herrerae</name>
    <dbReference type="NCBI Taxonomy" id="1293975"/>
    <lineage>
        <taxon>Eukaryota</taxon>
        <taxon>Viridiplantae</taxon>
        <taxon>Streptophyta</taxon>
        <taxon>Embryophyta</taxon>
        <taxon>Tracheophyta</taxon>
        <taxon>Spermatophyta</taxon>
        <taxon>Magnoliopsida</taxon>
        <taxon>eudicotyledons</taxon>
        <taxon>Gunneridae</taxon>
        <taxon>Pentapetalae</taxon>
        <taxon>asterids</taxon>
        <taxon>campanulids</taxon>
        <taxon>Escalloniales</taxon>
        <taxon>Escalloniaceae</taxon>
        <taxon>Escallonia</taxon>
    </lineage>
</organism>
<keyword evidence="9" id="KW-0443">Lipid metabolism</keyword>
<dbReference type="GO" id="GO:0009029">
    <property type="term" value="F:lipid-A 4'-kinase activity"/>
    <property type="evidence" value="ECO:0007669"/>
    <property type="project" value="UniProtKB-EC"/>
</dbReference>
<dbReference type="PANTHER" id="PTHR42724:SF1">
    <property type="entry name" value="TETRAACYLDISACCHARIDE 4'-KINASE, MITOCHONDRIAL-RELATED"/>
    <property type="match status" value="1"/>
</dbReference>
<evidence type="ECO:0000256" key="3">
    <source>
        <dbReference type="ARBA" id="ARBA00022516"/>
    </source>
</evidence>
<evidence type="ECO:0000256" key="4">
    <source>
        <dbReference type="ARBA" id="ARBA00022556"/>
    </source>
</evidence>
<evidence type="ECO:0000313" key="11">
    <source>
        <dbReference type="Proteomes" id="UP001188597"/>
    </source>
</evidence>
<evidence type="ECO:0000313" key="10">
    <source>
        <dbReference type="EMBL" id="KAK3027930.1"/>
    </source>
</evidence>